<protein>
    <submittedName>
        <fullName evidence="1">Uncharacterized protein</fullName>
    </submittedName>
</protein>
<sequence>NHKRQEKSTPSFPFVVIVVVRESALPCLLEVLSVWQGTRRWETSNQLASDADNGNKSKTQFALTVGEDSEVETAAWGCQLVCIAVLICWQPVGRVCHSAGCGDFSMGAKKRCVL</sequence>
<evidence type="ECO:0000313" key="1">
    <source>
        <dbReference type="EMBL" id="KAK7444852.1"/>
    </source>
</evidence>
<keyword evidence="2" id="KW-1185">Reference proteome</keyword>
<gene>
    <name evidence="1" type="ORF">BaRGS_00040395</name>
</gene>
<evidence type="ECO:0000313" key="2">
    <source>
        <dbReference type="Proteomes" id="UP001519460"/>
    </source>
</evidence>
<dbReference type="AlphaFoldDB" id="A0ABD0J0G3"/>
<dbReference type="Proteomes" id="UP001519460">
    <property type="component" value="Unassembled WGS sequence"/>
</dbReference>
<feature type="non-terminal residue" evidence="1">
    <location>
        <position position="1"/>
    </location>
</feature>
<reference evidence="1 2" key="1">
    <citation type="journal article" date="2023" name="Sci. Data">
        <title>Genome assembly of the Korean intertidal mud-creeper Batillaria attramentaria.</title>
        <authorList>
            <person name="Patra A.K."/>
            <person name="Ho P.T."/>
            <person name="Jun S."/>
            <person name="Lee S.J."/>
            <person name="Kim Y."/>
            <person name="Won Y.J."/>
        </authorList>
    </citation>
    <scope>NUCLEOTIDE SEQUENCE [LARGE SCALE GENOMIC DNA]</scope>
    <source>
        <strain evidence="1">Wonlab-2016</strain>
    </source>
</reference>
<comment type="caution">
    <text evidence="1">The sequence shown here is derived from an EMBL/GenBank/DDBJ whole genome shotgun (WGS) entry which is preliminary data.</text>
</comment>
<accession>A0ABD0J0G3</accession>
<dbReference type="EMBL" id="JACVVK020000803">
    <property type="protein sequence ID" value="KAK7444852.1"/>
    <property type="molecule type" value="Genomic_DNA"/>
</dbReference>
<proteinExistence type="predicted"/>
<name>A0ABD0J0G3_9CAEN</name>
<organism evidence="1 2">
    <name type="scientific">Batillaria attramentaria</name>
    <dbReference type="NCBI Taxonomy" id="370345"/>
    <lineage>
        <taxon>Eukaryota</taxon>
        <taxon>Metazoa</taxon>
        <taxon>Spiralia</taxon>
        <taxon>Lophotrochozoa</taxon>
        <taxon>Mollusca</taxon>
        <taxon>Gastropoda</taxon>
        <taxon>Caenogastropoda</taxon>
        <taxon>Sorbeoconcha</taxon>
        <taxon>Cerithioidea</taxon>
        <taxon>Batillariidae</taxon>
        <taxon>Batillaria</taxon>
    </lineage>
</organism>